<dbReference type="Pfam" id="PF01823">
    <property type="entry name" value="MACPF"/>
    <property type="match status" value="1"/>
</dbReference>
<evidence type="ECO:0000256" key="1">
    <source>
        <dbReference type="ARBA" id="ARBA00004276"/>
    </source>
</evidence>
<keyword evidence="12" id="KW-0204">Cytolysis</keyword>
<dbReference type="Proteomes" id="UP001557470">
    <property type="component" value="Unassembled WGS sequence"/>
</dbReference>
<keyword evidence="10 21" id="KW-0732">Signal</keyword>
<keyword evidence="7" id="KW-1052">Target cell membrane</keyword>
<dbReference type="PROSITE" id="PS50092">
    <property type="entry name" value="TSP1"/>
    <property type="match status" value="2"/>
</dbReference>
<organism evidence="23 24">
    <name type="scientific">Umbra pygmaea</name>
    <name type="common">Eastern mudminnow</name>
    <dbReference type="NCBI Taxonomy" id="75934"/>
    <lineage>
        <taxon>Eukaryota</taxon>
        <taxon>Metazoa</taxon>
        <taxon>Chordata</taxon>
        <taxon>Craniata</taxon>
        <taxon>Vertebrata</taxon>
        <taxon>Euteleostomi</taxon>
        <taxon>Actinopterygii</taxon>
        <taxon>Neopterygii</taxon>
        <taxon>Teleostei</taxon>
        <taxon>Protacanthopterygii</taxon>
        <taxon>Esociformes</taxon>
        <taxon>Umbridae</taxon>
        <taxon>Umbra</taxon>
    </lineage>
</organism>
<dbReference type="InterPro" id="IPR036383">
    <property type="entry name" value="TSP1_rpt_sf"/>
</dbReference>
<evidence type="ECO:0000256" key="3">
    <source>
        <dbReference type="ARBA" id="ARBA00009214"/>
    </source>
</evidence>
<feature type="chain" id="PRO_5044881994" description="MACPF domain-containing protein" evidence="21">
    <location>
        <begin position="27"/>
        <end position="602"/>
    </location>
</feature>
<evidence type="ECO:0000256" key="6">
    <source>
        <dbReference type="ARBA" id="ARBA00022536"/>
    </source>
</evidence>
<keyword evidence="13" id="KW-0391">Immunity</keyword>
<name>A0ABD0WUH7_UMBPY</name>
<evidence type="ECO:0000256" key="19">
    <source>
        <dbReference type="ARBA" id="ARBA00023298"/>
    </source>
</evidence>
<dbReference type="Gene3D" id="4.10.400.10">
    <property type="entry name" value="Low-density Lipoprotein Receptor"/>
    <property type="match status" value="1"/>
</dbReference>
<evidence type="ECO:0000256" key="14">
    <source>
        <dbReference type="ARBA" id="ARBA00022875"/>
    </source>
</evidence>
<dbReference type="InterPro" id="IPR036055">
    <property type="entry name" value="LDL_receptor-like_sf"/>
</dbReference>
<evidence type="ECO:0000256" key="16">
    <source>
        <dbReference type="ARBA" id="ARBA00023136"/>
    </source>
</evidence>
<comment type="caution">
    <text evidence="23">The sequence shown here is derived from an EMBL/GenBank/DDBJ whole genome shotgun (WGS) entry which is preliminary data.</text>
</comment>
<sequence>MNTLIRALLSSFILLLFFNTSLNVEAVKFPSSMAENREGQSTVRRVRSVDKPAPINCKMNMWSSWTPCNSCTDKKYRFRYLEKASQYGGTQCLDSQWQQQACPTAQSVCLEPDFCGETFTCNSTGRCVSQELRCNGEADCEDQSDEMDCNQVDTRQDKCSTLLPIPGAGRATQGYNVLTGEFVDHILDPQYFGGQCEYVYNGEWRRLTYDAFCENLQYNEDEKNYRKPHNFHTYRFMAQATSEGSSEYYEDMASLLKARKTENSFNMGFSVGVQYVEAGVKGSQEAVFLNNLTKYTSQDNGFIRLYSKVQTAQFKMRSDELMLNEDMHLSLMELPEDKYDFGLYSRFINTFGTHYVTQGIMGGTMEYVAVVNKVAMETSKINTEDIKGCLGASLGISSPIGKTKELEVGGKLKVDHCAAKGSFEKVLDSSSSFIEDIFTLVKGGNTGSSMGLLIIKDPDTYRKWGLSLKYNPTLIEYEILPIFELVRVSTSRDHVGARLAHLKRAWEEYLLQFNSCRCAPCLHNGIPALSQTSCHCICKQGFRGTACEETLRKGSTTDGAWSCWGAWSSCQSGSKTRRRSCDNPQPVGGAACLGSSSQNQYC</sequence>
<dbReference type="GO" id="GO:0045087">
    <property type="term" value="P:innate immune response"/>
    <property type="evidence" value="ECO:0007669"/>
    <property type="project" value="UniProtKB-KW"/>
</dbReference>
<keyword evidence="6" id="KW-0245">EGF-like domain</keyword>
<dbReference type="Gene3D" id="2.20.100.10">
    <property type="entry name" value="Thrombospondin type-1 (TSP1) repeat"/>
    <property type="match status" value="1"/>
</dbReference>
<dbReference type="Pfam" id="PF21195">
    <property type="entry name" value="EGF_C8A_B_C6"/>
    <property type="match status" value="1"/>
</dbReference>
<keyword evidence="8" id="KW-0399">Innate immunity</keyword>
<evidence type="ECO:0000256" key="21">
    <source>
        <dbReference type="SAM" id="SignalP"/>
    </source>
</evidence>
<evidence type="ECO:0000256" key="7">
    <source>
        <dbReference type="ARBA" id="ARBA00022537"/>
    </source>
</evidence>
<dbReference type="EMBL" id="JAGEUA010000009">
    <property type="protein sequence ID" value="KAL0966268.1"/>
    <property type="molecule type" value="Genomic_DNA"/>
</dbReference>
<dbReference type="PROSITE" id="PS51412">
    <property type="entry name" value="MACPF_2"/>
    <property type="match status" value="1"/>
</dbReference>
<dbReference type="InterPro" id="IPR020863">
    <property type="entry name" value="MACPF_CS"/>
</dbReference>
<evidence type="ECO:0000256" key="10">
    <source>
        <dbReference type="ARBA" id="ARBA00022729"/>
    </source>
</evidence>
<comment type="subcellular location">
    <subcellularLocation>
        <location evidence="2">Secreted</location>
    </subcellularLocation>
    <subcellularLocation>
        <location evidence="1">Target cell membrane</location>
        <topology evidence="1">Multi-pass membrane protein</topology>
    </subcellularLocation>
</comment>
<dbReference type="InterPro" id="IPR000884">
    <property type="entry name" value="TSP1_rpt"/>
</dbReference>
<dbReference type="InterPro" id="IPR020864">
    <property type="entry name" value="MACPF"/>
</dbReference>
<dbReference type="SMART" id="SM00457">
    <property type="entry name" value="MACPF"/>
    <property type="match status" value="1"/>
</dbReference>
<dbReference type="CDD" id="cd00112">
    <property type="entry name" value="LDLa"/>
    <property type="match status" value="1"/>
</dbReference>
<keyword evidence="15" id="KW-0473">Membrane attack complex</keyword>
<evidence type="ECO:0000256" key="11">
    <source>
        <dbReference type="ARBA" id="ARBA00022737"/>
    </source>
</evidence>
<keyword evidence="5" id="KW-0964">Secreted</keyword>
<evidence type="ECO:0000256" key="4">
    <source>
        <dbReference type="ARBA" id="ARBA00022452"/>
    </source>
</evidence>
<dbReference type="GO" id="GO:0005576">
    <property type="term" value="C:extracellular region"/>
    <property type="evidence" value="ECO:0007669"/>
    <property type="project" value="UniProtKB-SubCell"/>
</dbReference>
<evidence type="ECO:0000256" key="17">
    <source>
        <dbReference type="ARBA" id="ARBA00023157"/>
    </source>
</evidence>
<feature type="signal peptide" evidence="21">
    <location>
        <begin position="1"/>
        <end position="26"/>
    </location>
</feature>
<keyword evidence="17 20" id="KW-1015">Disulfide bond</keyword>
<dbReference type="PROSITE" id="PS50068">
    <property type="entry name" value="LDLRA_2"/>
    <property type="match status" value="1"/>
</dbReference>
<dbReference type="GO" id="GO:0044218">
    <property type="term" value="C:other organism cell membrane"/>
    <property type="evidence" value="ECO:0007669"/>
    <property type="project" value="UniProtKB-KW"/>
</dbReference>
<dbReference type="Pfam" id="PF00090">
    <property type="entry name" value="TSP_1"/>
    <property type="match status" value="2"/>
</dbReference>
<evidence type="ECO:0000256" key="9">
    <source>
        <dbReference type="ARBA" id="ARBA00022692"/>
    </source>
</evidence>
<evidence type="ECO:0000259" key="22">
    <source>
        <dbReference type="PROSITE" id="PS51412"/>
    </source>
</evidence>
<comment type="similarity">
    <text evidence="3">Belongs to the complement C6/C7/C8/C9 family.</text>
</comment>
<dbReference type="AlphaFoldDB" id="A0ABD0WUH7"/>
<dbReference type="GO" id="GO:0031640">
    <property type="term" value="P:killing of cells of another organism"/>
    <property type="evidence" value="ECO:0007669"/>
    <property type="project" value="UniProtKB-KW"/>
</dbReference>
<dbReference type="PRINTS" id="PR01705">
    <property type="entry name" value="TSP1REPEAT"/>
</dbReference>
<keyword evidence="24" id="KW-1185">Reference proteome</keyword>
<dbReference type="InterPro" id="IPR002172">
    <property type="entry name" value="LDrepeatLR_classA_rpt"/>
</dbReference>
<evidence type="ECO:0000256" key="18">
    <source>
        <dbReference type="ARBA" id="ARBA00023180"/>
    </source>
</evidence>
<keyword evidence="4" id="KW-1134">Transmembrane beta strand</keyword>
<keyword evidence="11" id="KW-0677">Repeat</keyword>
<feature type="domain" description="MACPF" evidence="22">
    <location>
        <begin position="155"/>
        <end position="517"/>
    </location>
</feature>
<dbReference type="PANTHER" id="PTHR45742">
    <property type="entry name" value="COMPLEMENT COMPONENT C6"/>
    <property type="match status" value="1"/>
</dbReference>
<proteinExistence type="inferred from homology"/>
<dbReference type="PRINTS" id="PR00764">
    <property type="entry name" value="COMPLEMENTC9"/>
</dbReference>
<evidence type="ECO:0000256" key="12">
    <source>
        <dbReference type="ARBA" id="ARBA00022852"/>
    </source>
</evidence>
<keyword evidence="14" id="KW-0180">Complement pathway</keyword>
<feature type="disulfide bond" evidence="20">
    <location>
        <begin position="115"/>
        <end position="127"/>
    </location>
</feature>
<dbReference type="PROSITE" id="PS01209">
    <property type="entry name" value="LDLRA_1"/>
    <property type="match status" value="1"/>
</dbReference>
<dbReference type="InterPro" id="IPR048831">
    <property type="entry name" value="C8A_B_C6_EGF-like"/>
</dbReference>
<evidence type="ECO:0000313" key="23">
    <source>
        <dbReference type="EMBL" id="KAL0966268.1"/>
    </source>
</evidence>
<keyword evidence="9" id="KW-0812">Transmembrane</keyword>
<accession>A0ABD0WUH7</accession>
<dbReference type="PROSITE" id="PS00279">
    <property type="entry name" value="MACPF_1"/>
    <property type="match status" value="1"/>
</dbReference>
<evidence type="ECO:0000256" key="2">
    <source>
        <dbReference type="ARBA" id="ARBA00004613"/>
    </source>
</evidence>
<dbReference type="InterPro" id="IPR023415">
    <property type="entry name" value="LDLR_class-A_CS"/>
</dbReference>
<protein>
    <recommendedName>
        <fullName evidence="22">MACPF domain-containing protein</fullName>
    </recommendedName>
</protein>
<evidence type="ECO:0000256" key="20">
    <source>
        <dbReference type="PROSITE-ProRule" id="PRU00124"/>
    </source>
</evidence>
<evidence type="ECO:0000256" key="13">
    <source>
        <dbReference type="ARBA" id="ARBA00022859"/>
    </source>
</evidence>
<dbReference type="Pfam" id="PF00057">
    <property type="entry name" value="Ldl_recept_a"/>
    <property type="match status" value="1"/>
</dbReference>
<keyword evidence="18" id="KW-0325">Glycoprotein</keyword>
<dbReference type="PANTHER" id="PTHR45742:SF1">
    <property type="entry name" value="COMPLEMENT COMPONENT C8 ALPHA CHAIN"/>
    <property type="match status" value="1"/>
</dbReference>
<comment type="caution">
    <text evidence="20">Lacks conserved residue(s) required for the propagation of feature annotation.</text>
</comment>
<feature type="disulfide bond" evidence="20">
    <location>
        <begin position="134"/>
        <end position="149"/>
    </location>
</feature>
<dbReference type="SMART" id="SM00192">
    <property type="entry name" value="LDLa"/>
    <property type="match status" value="1"/>
</dbReference>
<dbReference type="GO" id="GO:0006958">
    <property type="term" value="P:complement activation, classical pathway"/>
    <property type="evidence" value="ECO:0007669"/>
    <property type="project" value="UniProtKB-KW"/>
</dbReference>
<dbReference type="GO" id="GO:0005579">
    <property type="term" value="C:membrane attack complex"/>
    <property type="evidence" value="ECO:0007669"/>
    <property type="project" value="UniProtKB-KW"/>
</dbReference>
<dbReference type="SUPFAM" id="SSF57424">
    <property type="entry name" value="LDL receptor-like module"/>
    <property type="match status" value="1"/>
</dbReference>
<keyword evidence="19" id="KW-1053">Target membrane</keyword>
<evidence type="ECO:0000313" key="24">
    <source>
        <dbReference type="Proteomes" id="UP001557470"/>
    </source>
</evidence>
<evidence type="ECO:0000256" key="8">
    <source>
        <dbReference type="ARBA" id="ARBA00022588"/>
    </source>
</evidence>
<dbReference type="InterPro" id="IPR001862">
    <property type="entry name" value="MAC_perforin"/>
</dbReference>
<keyword evidence="16" id="KW-0472">Membrane</keyword>
<evidence type="ECO:0000256" key="5">
    <source>
        <dbReference type="ARBA" id="ARBA00022525"/>
    </source>
</evidence>
<evidence type="ECO:0000256" key="15">
    <source>
        <dbReference type="ARBA" id="ARBA00023058"/>
    </source>
</evidence>
<gene>
    <name evidence="23" type="ORF">UPYG_G00293180</name>
</gene>
<reference evidence="23 24" key="1">
    <citation type="submission" date="2024-06" db="EMBL/GenBank/DDBJ databases">
        <authorList>
            <person name="Pan Q."/>
            <person name="Wen M."/>
            <person name="Jouanno E."/>
            <person name="Zahm M."/>
            <person name="Klopp C."/>
            <person name="Cabau C."/>
            <person name="Louis A."/>
            <person name="Berthelot C."/>
            <person name="Parey E."/>
            <person name="Roest Crollius H."/>
            <person name="Montfort J."/>
            <person name="Robinson-Rechavi M."/>
            <person name="Bouchez O."/>
            <person name="Lampietro C."/>
            <person name="Lopez Roques C."/>
            <person name="Donnadieu C."/>
            <person name="Postlethwait J."/>
            <person name="Bobe J."/>
            <person name="Verreycken H."/>
            <person name="Guiguen Y."/>
        </authorList>
    </citation>
    <scope>NUCLEOTIDE SEQUENCE [LARGE SCALE GENOMIC DNA]</scope>
    <source>
        <strain evidence="23">Up_M1</strain>
        <tissue evidence="23">Testis</tissue>
    </source>
</reference>
<dbReference type="SUPFAM" id="SSF82895">
    <property type="entry name" value="TSP-1 type 1 repeat"/>
    <property type="match status" value="2"/>
</dbReference>